<dbReference type="RefSeq" id="WP_089824725.1">
    <property type="nucleotide sequence ID" value="NZ_FODV01000005.1"/>
</dbReference>
<dbReference type="EMBL" id="FODV01000005">
    <property type="protein sequence ID" value="SEO83114.1"/>
    <property type="molecule type" value="Genomic_DNA"/>
</dbReference>
<dbReference type="PROSITE" id="PS51658">
    <property type="entry name" value="BFN"/>
    <property type="match status" value="1"/>
</dbReference>
<reference evidence="4" key="1">
    <citation type="submission" date="2016-10" db="EMBL/GenBank/DDBJ databases">
        <authorList>
            <person name="Varghese N."/>
            <person name="Submissions S."/>
        </authorList>
    </citation>
    <scope>NUCLEOTIDE SEQUENCE [LARGE SCALE GENOMIC DNA]</scope>
    <source>
        <strain evidence="4">CGMCC 1.10121</strain>
    </source>
</reference>
<dbReference type="Pfam" id="PF02577">
    <property type="entry name" value="BFN_dom"/>
    <property type="match status" value="1"/>
</dbReference>
<dbReference type="OrthoDB" id="30741at2157"/>
<evidence type="ECO:0000313" key="3">
    <source>
        <dbReference type="EMBL" id="SEO83114.1"/>
    </source>
</evidence>
<dbReference type="Gene3D" id="3.10.690.10">
    <property type="entry name" value="Bifunctional nuclease domain"/>
    <property type="match status" value="1"/>
</dbReference>
<feature type="region of interest" description="Disordered" evidence="1">
    <location>
        <begin position="132"/>
        <end position="158"/>
    </location>
</feature>
<protein>
    <recommendedName>
        <fullName evidence="2">BFN domain-containing protein</fullName>
    </recommendedName>
</protein>
<dbReference type="InterPro" id="IPR036104">
    <property type="entry name" value="BFN_sf"/>
</dbReference>
<dbReference type="InterPro" id="IPR003729">
    <property type="entry name" value="Bi_nuclease_dom"/>
</dbReference>
<dbReference type="AlphaFoldDB" id="A0A1H8SXR5"/>
<accession>A0A1H8SXR5</accession>
<dbReference type="Proteomes" id="UP000199126">
    <property type="component" value="Unassembled WGS sequence"/>
</dbReference>
<dbReference type="SUPFAM" id="SSF103256">
    <property type="entry name" value="Hypothetical protein TM0160"/>
    <property type="match status" value="1"/>
</dbReference>
<organism evidence="3 4">
    <name type="scientific">Halogranum amylolyticum</name>
    <dbReference type="NCBI Taxonomy" id="660520"/>
    <lineage>
        <taxon>Archaea</taxon>
        <taxon>Methanobacteriati</taxon>
        <taxon>Methanobacteriota</taxon>
        <taxon>Stenosarchaea group</taxon>
        <taxon>Halobacteria</taxon>
        <taxon>Halobacteriales</taxon>
        <taxon>Haloferacaceae</taxon>
    </lineage>
</organism>
<evidence type="ECO:0000313" key="4">
    <source>
        <dbReference type="Proteomes" id="UP000199126"/>
    </source>
</evidence>
<feature type="domain" description="BFN" evidence="2">
    <location>
        <begin position="2"/>
        <end position="138"/>
    </location>
</feature>
<keyword evidence="4" id="KW-1185">Reference proteome</keyword>
<gene>
    <name evidence="3" type="ORF">SAMN04487948_105372</name>
</gene>
<dbReference type="PANTHER" id="PTHR15160">
    <property type="entry name" value="VON HIPPEL-LINDAU PROTEIN"/>
    <property type="match status" value="1"/>
</dbReference>
<evidence type="ECO:0000256" key="1">
    <source>
        <dbReference type="SAM" id="MobiDB-lite"/>
    </source>
</evidence>
<dbReference type="PANTHER" id="PTHR15160:SF1">
    <property type="entry name" value="VON HIPPEL-LINDAU DISEASE TUMOR SUPPRESSOR"/>
    <property type="match status" value="1"/>
</dbReference>
<name>A0A1H8SXR5_9EURY</name>
<dbReference type="GO" id="GO:0004518">
    <property type="term" value="F:nuclease activity"/>
    <property type="evidence" value="ECO:0007669"/>
    <property type="project" value="InterPro"/>
</dbReference>
<evidence type="ECO:0000259" key="2">
    <source>
        <dbReference type="PROSITE" id="PS51658"/>
    </source>
</evidence>
<sequence>MDHTAEVEGIAVGIGPDGANVPAVVLSARGEYLPIFVTGDQAQAIQLGLSGEPFERPLTHDLLVEMVTEFGGAIDGVRIDDLADNTFYAKIDAERYESGQARQFVFDARPSDAVALAVRVDCPIEVSDEILDSAGRPPSAVDLGGGGRADEEPDEWDV</sequence>
<proteinExistence type="predicted"/>